<reference evidence="1 2" key="1">
    <citation type="submission" date="2022-01" db="EMBL/GenBank/DDBJ databases">
        <title>Whole genome-based taxonomy of the Shewanellaceae.</title>
        <authorList>
            <person name="Martin-Rodriguez A.J."/>
        </authorList>
    </citation>
    <scope>NUCLEOTIDE SEQUENCE [LARGE SCALE GENOMIC DNA]</scope>
    <source>
        <strain evidence="1 2">DSM 21332</strain>
    </source>
</reference>
<protein>
    <submittedName>
        <fullName evidence="1">Pirin</fullName>
    </submittedName>
</protein>
<dbReference type="Pfam" id="PF04796">
    <property type="entry name" value="RepA_C"/>
    <property type="match status" value="1"/>
</dbReference>
<proteinExistence type="predicted"/>
<accession>A0ABT0N558</accession>
<comment type="caution">
    <text evidence="1">The sequence shown here is derived from an EMBL/GenBank/DDBJ whole genome shotgun (WGS) entry which is preliminary data.</text>
</comment>
<evidence type="ECO:0000313" key="2">
    <source>
        <dbReference type="Proteomes" id="UP001202831"/>
    </source>
</evidence>
<dbReference type="RefSeq" id="WP_249247802.1">
    <property type="nucleotide sequence ID" value="NZ_JAKIKT010000001.1"/>
</dbReference>
<evidence type="ECO:0000313" key="1">
    <source>
        <dbReference type="EMBL" id="MCL2913021.1"/>
    </source>
</evidence>
<organism evidence="1 2">
    <name type="scientific">Shewanella corallii</name>
    <dbReference type="NCBI Taxonomy" id="560080"/>
    <lineage>
        <taxon>Bacteria</taxon>
        <taxon>Pseudomonadati</taxon>
        <taxon>Pseudomonadota</taxon>
        <taxon>Gammaproteobacteria</taxon>
        <taxon>Alteromonadales</taxon>
        <taxon>Shewanellaceae</taxon>
        <taxon>Shewanella</taxon>
    </lineage>
</organism>
<name>A0ABT0N558_9GAMM</name>
<keyword evidence="2" id="KW-1185">Reference proteome</keyword>
<dbReference type="EMBL" id="JAKIKT010000001">
    <property type="protein sequence ID" value="MCL2913021.1"/>
    <property type="molecule type" value="Genomic_DNA"/>
</dbReference>
<dbReference type="InterPro" id="IPR006881">
    <property type="entry name" value="RepA_C"/>
</dbReference>
<gene>
    <name evidence="1" type="ORF">L2725_04375</name>
</gene>
<dbReference type="Proteomes" id="UP001202831">
    <property type="component" value="Unassembled WGS sequence"/>
</dbReference>
<sequence length="300" mass="34083">MAIQESSAKDANELGFVARLLIQATIPHSKPKSNEWSRKNGNLTVHMMAPSSVGLPYGCYARLLLVWLTTQAIRNKSRMDKGVITQQEAYRIELGHSQRGFMAELGLIGTGGKEGSIGRLREQMNRLFKTTISAIITEYSEEGGYVTQNDAGARVTDFCHIWWSTNQPEQNSLWGAWVELSPKFFQLITDKPVPLDMRVLRLIKRSPIALDIYCWATYRVSYLKKATVIPWGSLMEQIGTGYPNTRQGSRDFRKRFLDGLQKVQFAWPELNASPSERGLLLKPCSPQVPRLMKRKVEYEI</sequence>